<reference evidence="2 3" key="1">
    <citation type="submission" date="2016-10" db="EMBL/GenBank/DDBJ databases">
        <title>Paenibacillus species isolates.</title>
        <authorList>
            <person name="Beno S.M."/>
        </authorList>
    </citation>
    <scope>NUCLEOTIDE SEQUENCE [LARGE SCALE GENOMIC DNA]</scope>
    <source>
        <strain evidence="2 3">FSL H7-0604</strain>
    </source>
</reference>
<name>A0A1R0X026_9BACL</name>
<proteinExistence type="predicted"/>
<evidence type="ECO:0000259" key="1">
    <source>
        <dbReference type="Pfam" id="PF16472"/>
    </source>
</evidence>
<dbReference type="InterPro" id="IPR032485">
    <property type="entry name" value="LRP1-like_beta_prop"/>
</dbReference>
<dbReference type="PANTHER" id="PTHR32256:SF17">
    <property type="entry name" value="EGF-LIKE DOMAIN-CONTAINING PROTEIN"/>
    <property type="match status" value="1"/>
</dbReference>
<dbReference type="Proteomes" id="UP000187465">
    <property type="component" value="Unassembled WGS sequence"/>
</dbReference>
<dbReference type="RefSeq" id="WP_036684488.1">
    <property type="nucleotide sequence ID" value="NZ_CP009428.1"/>
</dbReference>
<protein>
    <recommendedName>
        <fullName evidence="1">Prolow-density lipoprotein receptor-related protein 1-like beta-propeller domain-containing protein</fullName>
    </recommendedName>
</protein>
<dbReference type="SUPFAM" id="SSF63825">
    <property type="entry name" value="YWTD domain"/>
    <property type="match status" value="1"/>
</dbReference>
<dbReference type="EMBL" id="MKQP01000045">
    <property type="protein sequence ID" value="OMD25354.1"/>
    <property type="molecule type" value="Genomic_DNA"/>
</dbReference>
<accession>A0A1R0X026</accession>
<comment type="caution">
    <text evidence="2">The sequence shown here is derived from an EMBL/GenBank/DDBJ whole genome shotgun (WGS) entry which is preliminary data.</text>
</comment>
<gene>
    <name evidence="2" type="ORF">BJP51_03625</name>
</gene>
<dbReference type="Pfam" id="PF16472">
    <property type="entry name" value="DUF5050"/>
    <property type="match status" value="1"/>
</dbReference>
<dbReference type="GeneID" id="31570248"/>
<dbReference type="PANTHER" id="PTHR32256">
    <property type="match status" value="1"/>
</dbReference>
<evidence type="ECO:0000313" key="2">
    <source>
        <dbReference type="EMBL" id="OMD25354.1"/>
    </source>
</evidence>
<dbReference type="KEGG" id="pod:PODO_08390"/>
<dbReference type="InterPro" id="IPR053369">
    <property type="entry name" value="SrfA-induced_signal"/>
</dbReference>
<organism evidence="2 3">
    <name type="scientific">Paenibacillus odorifer</name>
    <dbReference type="NCBI Taxonomy" id="189426"/>
    <lineage>
        <taxon>Bacteria</taxon>
        <taxon>Bacillati</taxon>
        <taxon>Bacillota</taxon>
        <taxon>Bacilli</taxon>
        <taxon>Bacillales</taxon>
        <taxon>Paenibacillaceae</taxon>
        <taxon>Paenibacillus</taxon>
    </lineage>
</organism>
<evidence type="ECO:0000313" key="3">
    <source>
        <dbReference type="Proteomes" id="UP000187465"/>
    </source>
</evidence>
<sequence length="275" mass="31558">MNGNLQSGGLILKADESLFITDIKNYSGTYSLDRANDQAVPIHYEGLFWFMNEAGNFLYYSDQLKGNVLCKLDIVKQHSEVLLDKPCYQLQRHEDWIYYIHEEDHRLYRCSTSGKRDMRLIDEHVESFLLYEGQIYYATPNGIKRSTESGEASEKISELVTSLLIRIGNKLCFSDAENGHRLTLLDVERHTVTMVDNIVALSISTDDKYIYCANRLNDNSIYRVDPLHGGSIRISGESADYLHVLDNDLYFCSGREWHRISLFGGEAETITFIGR</sequence>
<dbReference type="AlphaFoldDB" id="A0A1R0X026"/>
<feature type="domain" description="Prolow-density lipoprotein receptor-related protein 1-like beta-propeller" evidence="1">
    <location>
        <begin position="2"/>
        <end position="254"/>
    </location>
</feature>